<organism evidence="2 3">
    <name type="scientific">Pleurodeles waltl</name>
    <name type="common">Iberian ribbed newt</name>
    <dbReference type="NCBI Taxonomy" id="8319"/>
    <lineage>
        <taxon>Eukaryota</taxon>
        <taxon>Metazoa</taxon>
        <taxon>Chordata</taxon>
        <taxon>Craniata</taxon>
        <taxon>Vertebrata</taxon>
        <taxon>Euteleostomi</taxon>
        <taxon>Amphibia</taxon>
        <taxon>Batrachia</taxon>
        <taxon>Caudata</taxon>
        <taxon>Salamandroidea</taxon>
        <taxon>Salamandridae</taxon>
        <taxon>Pleurodelinae</taxon>
        <taxon>Pleurodeles</taxon>
    </lineage>
</organism>
<gene>
    <name evidence="2" type="ORF">NDU88_004653</name>
</gene>
<dbReference type="AlphaFoldDB" id="A0AAV7NK74"/>
<evidence type="ECO:0000256" key="1">
    <source>
        <dbReference type="SAM" id="MobiDB-lite"/>
    </source>
</evidence>
<name>A0AAV7NK74_PLEWA</name>
<keyword evidence="3" id="KW-1185">Reference proteome</keyword>
<reference evidence="2" key="1">
    <citation type="journal article" date="2022" name="bioRxiv">
        <title>Sequencing and chromosome-scale assembly of the giantPleurodeles waltlgenome.</title>
        <authorList>
            <person name="Brown T."/>
            <person name="Elewa A."/>
            <person name="Iarovenko S."/>
            <person name="Subramanian E."/>
            <person name="Araus A.J."/>
            <person name="Petzold A."/>
            <person name="Susuki M."/>
            <person name="Suzuki K.-i.T."/>
            <person name="Hayashi T."/>
            <person name="Toyoda A."/>
            <person name="Oliveira C."/>
            <person name="Osipova E."/>
            <person name="Leigh N.D."/>
            <person name="Simon A."/>
            <person name="Yun M.H."/>
        </authorList>
    </citation>
    <scope>NUCLEOTIDE SEQUENCE</scope>
    <source>
        <strain evidence="2">20211129_DDA</strain>
        <tissue evidence="2">Liver</tissue>
    </source>
</reference>
<dbReference type="Proteomes" id="UP001066276">
    <property type="component" value="Chromosome 8"/>
</dbReference>
<feature type="region of interest" description="Disordered" evidence="1">
    <location>
        <begin position="1"/>
        <end position="42"/>
    </location>
</feature>
<evidence type="ECO:0000313" key="3">
    <source>
        <dbReference type="Proteomes" id="UP001066276"/>
    </source>
</evidence>
<proteinExistence type="predicted"/>
<sequence>MWSASAVGALKDAADPETPLSVTKDLPSDAASRTCGVRAPSELLKTPPTRKRLCFQRSRASTVVEREEGLPYP</sequence>
<comment type="caution">
    <text evidence="2">The sequence shown here is derived from an EMBL/GenBank/DDBJ whole genome shotgun (WGS) entry which is preliminary data.</text>
</comment>
<evidence type="ECO:0000313" key="2">
    <source>
        <dbReference type="EMBL" id="KAJ1116442.1"/>
    </source>
</evidence>
<dbReference type="EMBL" id="JANPWB010000012">
    <property type="protein sequence ID" value="KAJ1116442.1"/>
    <property type="molecule type" value="Genomic_DNA"/>
</dbReference>
<protein>
    <submittedName>
        <fullName evidence="2">Uncharacterized protein</fullName>
    </submittedName>
</protein>
<accession>A0AAV7NK74</accession>